<keyword evidence="2" id="KW-1185">Reference proteome</keyword>
<reference evidence="1" key="1">
    <citation type="submission" date="2023-04" db="EMBL/GenBank/DDBJ databases">
        <title>Ambrosiozyma monospora NBRC 1965.</title>
        <authorList>
            <person name="Ichikawa N."/>
            <person name="Sato H."/>
            <person name="Tonouchi N."/>
        </authorList>
    </citation>
    <scope>NUCLEOTIDE SEQUENCE</scope>
    <source>
        <strain evidence="1">NBRC 1965</strain>
    </source>
</reference>
<evidence type="ECO:0000313" key="1">
    <source>
        <dbReference type="EMBL" id="GMG27966.1"/>
    </source>
</evidence>
<dbReference type="EMBL" id="BSXU01001485">
    <property type="protein sequence ID" value="GMG27966.1"/>
    <property type="molecule type" value="Genomic_DNA"/>
</dbReference>
<dbReference type="AlphaFoldDB" id="A0A9W7DJG6"/>
<organism evidence="1 2">
    <name type="scientific">Ambrosiozyma monospora</name>
    <name type="common">Yeast</name>
    <name type="synonym">Endomycopsis monosporus</name>
    <dbReference type="NCBI Taxonomy" id="43982"/>
    <lineage>
        <taxon>Eukaryota</taxon>
        <taxon>Fungi</taxon>
        <taxon>Dikarya</taxon>
        <taxon>Ascomycota</taxon>
        <taxon>Saccharomycotina</taxon>
        <taxon>Pichiomycetes</taxon>
        <taxon>Pichiales</taxon>
        <taxon>Pichiaceae</taxon>
        <taxon>Ambrosiozyma</taxon>
    </lineage>
</organism>
<gene>
    <name evidence="1" type="ORF">Amon01_000351200</name>
</gene>
<name>A0A9W7DJG6_AMBMO</name>
<dbReference type="Proteomes" id="UP001165063">
    <property type="component" value="Unassembled WGS sequence"/>
</dbReference>
<proteinExistence type="predicted"/>
<sequence length="225" mass="26136">MTDTDIARIAAIDIASQLPREIQDLILQTVVLRYHNFYNFDDFRLHPTNRTKSDYRDVLVPLTSLINYSDPLLDYAVRLALPKLSFKGSELMRSRFVQQFANFALSKPTTRMYKFSTNSSIRLIRLVETLMESAFEQTITEFYHSSELQPADLQVPAFEQCSTLKLSTRTIEHVCRSGLLTRSNKLKILKLSIDMAVDKAHLLNEFANEIQNWFNRIHVWTNSLK</sequence>
<protein>
    <submittedName>
        <fullName evidence="1">Unnamed protein product</fullName>
    </submittedName>
</protein>
<evidence type="ECO:0000313" key="2">
    <source>
        <dbReference type="Proteomes" id="UP001165063"/>
    </source>
</evidence>
<comment type="caution">
    <text evidence="1">The sequence shown here is derived from an EMBL/GenBank/DDBJ whole genome shotgun (WGS) entry which is preliminary data.</text>
</comment>
<accession>A0A9W7DJG6</accession>